<feature type="transmembrane region" description="Helical" evidence="2">
    <location>
        <begin position="176"/>
        <end position="196"/>
    </location>
</feature>
<name>A0ABY1LNE0_9MICO</name>
<proteinExistence type="predicted"/>
<feature type="transmembrane region" description="Helical" evidence="2">
    <location>
        <begin position="236"/>
        <end position="263"/>
    </location>
</feature>
<comment type="caution">
    <text evidence="3">The sequence shown here is derived from an EMBL/GenBank/DDBJ whole genome shotgun (WGS) entry which is preliminary data.</text>
</comment>
<feature type="compositionally biased region" description="Basic and acidic residues" evidence="1">
    <location>
        <begin position="18"/>
        <end position="40"/>
    </location>
</feature>
<keyword evidence="4" id="KW-1185">Reference proteome</keyword>
<protein>
    <submittedName>
        <fullName evidence="3">Uncharacterized protein</fullName>
    </submittedName>
</protein>
<feature type="transmembrane region" description="Helical" evidence="2">
    <location>
        <begin position="141"/>
        <end position="164"/>
    </location>
</feature>
<feature type="transmembrane region" description="Helical" evidence="2">
    <location>
        <begin position="208"/>
        <end position="230"/>
    </location>
</feature>
<keyword evidence="2" id="KW-1133">Transmembrane helix</keyword>
<feature type="region of interest" description="Disordered" evidence="1">
    <location>
        <begin position="1"/>
        <end position="40"/>
    </location>
</feature>
<dbReference type="EMBL" id="FUZO01000002">
    <property type="protein sequence ID" value="SKC68186.1"/>
    <property type="molecule type" value="Genomic_DNA"/>
</dbReference>
<evidence type="ECO:0000313" key="3">
    <source>
        <dbReference type="EMBL" id="SKC68186.1"/>
    </source>
</evidence>
<evidence type="ECO:0000256" key="2">
    <source>
        <dbReference type="SAM" id="Phobius"/>
    </source>
</evidence>
<accession>A0ABY1LNE0</accession>
<gene>
    <name evidence="3" type="ORF">SAMN06295973_2792</name>
</gene>
<evidence type="ECO:0000313" key="4">
    <source>
        <dbReference type="Proteomes" id="UP000190827"/>
    </source>
</evidence>
<feature type="transmembrane region" description="Helical" evidence="2">
    <location>
        <begin position="83"/>
        <end position="101"/>
    </location>
</feature>
<reference evidence="3 4" key="1">
    <citation type="submission" date="2017-02" db="EMBL/GenBank/DDBJ databases">
        <authorList>
            <person name="Varghese N."/>
            <person name="Submissions S."/>
        </authorList>
    </citation>
    <scope>NUCLEOTIDE SEQUENCE [LARGE SCALE GENOMIC DNA]</scope>
    <source>
        <strain evidence="3 4">VKM Ac-1787</strain>
    </source>
</reference>
<keyword evidence="2" id="KW-0472">Membrane</keyword>
<keyword evidence="2" id="KW-0812">Transmembrane</keyword>
<dbReference type="Proteomes" id="UP000190827">
    <property type="component" value="Unassembled WGS sequence"/>
</dbReference>
<feature type="transmembrane region" description="Helical" evidence="2">
    <location>
        <begin position="107"/>
        <end position="129"/>
    </location>
</feature>
<sequence length="279" mass="29697">MRRPSTSSGTGRGTPPFDKLRDQERYAPFDKLRDQERYAPFDKLRDQERYAPFDKLRDREVGPSVDWAPMGETNAVTSGSKQVWVVAGALLVGSVLLGPLIQIGSFLGSTGGILATFLSVFSIALFAIGSDRSSSVTARRPLGTGALIALGVWMTISSVVRGLATIPAAVETFLSFGYIDLLIQFVLAAIATTQIARAGTVPRPWNLAPLWVVAVTAASWVVQQIIVVAAGSNVSLFIPIIVILDGCVRVVGPVFLGIVAIALASRESAVATAVREQES</sequence>
<organism evidence="3 4">
    <name type="scientific">Plantibacter cousiniae</name>
    <name type="common">nom. nud.</name>
    <dbReference type="NCBI Taxonomy" id="199709"/>
    <lineage>
        <taxon>Bacteria</taxon>
        <taxon>Bacillati</taxon>
        <taxon>Actinomycetota</taxon>
        <taxon>Actinomycetes</taxon>
        <taxon>Micrococcales</taxon>
        <taxon>Microbacteriaceae</taxon>
        <taxon>Plantibacter</taxon>
    </lineage>
</organism>
<evidence type="ECO:0000256" key="1">
    <source>
        <dbReference type="SAM" id="MobiDB-lite"/>
    </source>
</evidence>